<evidence type="ECO:0000313" key="3">
    <source>
        <dbReference type="Proteomes" id="UP000297475"/>
    </source>
</evidence>
<evidence type="ECO:0000256" key="1">
    <source>
        <dbReference type="SAM" id="MobiDB-lite"/>
    </source>
</evidence>
<evidence type="ECO:0000313" key="2">
    <source>
        <dbReference type="EMBL" id="TGG89372.1"/>
    </source>
</evidence>
<dbReference type="AlphaFoldDB" id="A0A4Z0W7X7"/>
<dbReference type="OrthoDB" id="9986217at2"/>
<feature type="compositionally biased region" description="Polar residues" evidence="1">
    <location>
        <begin position="1"/>
        <end position="24"/>
    </location>
</feature>
<keyword evidence="3" id="KW-1185">Reference proteome</keyword>
<gene>
    <name evidence="2" type="ORF">E4656_20095</name>
</gene>
<dbReference type="Proteomes" id="UP000297475">
    <property type="component" value="Unassembled WGS sequence"/>
</dbReference>
<accession>A0A4Z0W7X7</accession>
<name>A0A4Z0W7X7_9GAMM</name>
<organism evidence="2 3">
    <name type="scientific">Natronospirillum operosum</name>
    <dbReference type="NCBI Taxonomy" id="2759953"/>
    <lineage>
        <taxon>Bacteria</taxon>
        <taxon>Pseudomonadati</taxon>
        <taxon>Pseudomonadota</taxon>
        <taxon>Gammaproteobacteria</taxon>
        <taxon>Oceanospirillales</taxon>
        <taxon>Natronospirillaceae</taxon>
        <taxon>Natronospirillum</taxon>
    </lineage>
</organism>
<proteinExistence type="predicted"/>
<dbReference type="EMBL" id="SRMF01000025">
    <property type="protein sequence ID" value="TGG89372.1"/>
    <property type="molecule type" value="Genomic_DNA"/>
</dbReference>
<dbReference type="RefSeq" id="WP_135485113.1">
    <property type="nucleotide sequence ID" value="NZ_SRMF01000025.1"/>
</dbReference>
<feature type="compositionally biased region" description="Polar residues" evidence="1">
    <location>
        <begin position="35"/>
        <end position="48"/>
    </location>
</feature>
<sequence length="127" mass="13514">MKSASKTQQSVQAEDSFRAATSFSGPALEQERRNTGNSNGPMNAQAQLENPKKPAGKRLFSQFNTDLNGGHADRNRGAVQAELLREGLSNSSSGDKIKLGVYSVSNLHPAGILANVANIQADIMNSE</sequence>
<feature type="region of interest" description="Disordered" evidence="1">
    <location>
        <begin position="1"/>
        <end position="74"/>
    </location>
</feature>
<protein>
    <submittedName>
        <fullName evidence="2">Uncharacterized protein</fullName>
    </submittedName>
</protein>
<comment type="caution">
    <text evidence="2">The sequence shown here is derived from an EMBL/GenBank/DDBJ whole genome shotgun (WGS) entry which is preliminary data.</text>
</comment>
<reference evidence="2 3" key="1">
    <citation type="submission" date="2019-04" db="EMBL/GenBank/DDBJ databases">
        <title>Natronospirillum operosus gen. nov., sp. nov., a haloalkaliphilic satellite isolated from decaying biomass of laboratory culture of cyanobacterium Geitlerinema sp. and proposal of Natronospirillaceae fam. nov. and Saccharospirillaceae fam. nov.</title>
        <authorList>
            <person name="Kevbrin V."/>
            <person name="Boltyanskaya Y."/>
            <person name="Koziaeva V."/>
            <person name="Grouzdev D.S."/>
            <person name="Park M."/>
            <person name="Cho J."/>
        </authorList>
    </citation>
    <scope>NUCLEOTIDE SEQUENCE [LARGE SCALE GENOMIC DNA]</scope>
    <source>
        <strain evidence="2 3">G-116</strain>
    </source>
</reference>